<gene>
    <name evidence="1" type="ORF">GM51_6455</name>
</gene>
<accession>A0A094SM00</accession>
<reference evidence="1" key="1">
    <citation type="submission" date="2014-06" db="EMBL/GenBank/DDBJ databases">
        <title>Key roles for freshwater Actinobacteria revealed by deep metagenomic sequencing.</title>
        <authorList>
            <person name="Ghai R."/>
            <person name="Mizuno C.M."/>
            <person name="Picazo A."/>
            <person name="Camacho A."/>
            <person name="Rodriguez-Valera F."/>
        </authorList>
    </citation>
    <scope>NUCLEOTIDE SEQUENCE</scope>
</reference>
<evidence type="ECO:0000313" key="1">
    <source>
        <dbReference type="EMBL" id="KGA19588.1"/>
    </source>
</evidence>
<comment type="caution">
    <text evidence="1">The sequence shown here is derived from an EMBL/GenBank/DDBJ whole genome shotgun (WGS) entry which is preliminary data.</text>
</comment>
<proteinExistence type="predicted"/>
<sequence length="194" mass="21368">MRRSLAEHPESLVWRRVTMPGLDVAWVGMNVPVIDTGGRPWVWEVVTPSQYNASARMQDDPMVLPVAHDTVVAAVNHRDHSGPIMRMQVPVTHAPDAISLPAEPAGPWSVHLETGWTVQALGSAAQCWIDRESPGTARLETPEPPLPAHQRYQLHPAIDFESSAFDRLLTLDPDDAATVTSLLSLVHDALTPYR</sequence>
<name>A0A094SM00_9ZZZZ</name>
<organism evidence="1">
    <name type="scientific">freshwater metagenome</name>
    <dbReference type="NCBI Taxonomy" id="449393"/>
    <lineage>
        <taxon>unclassified sequences</taxon>
        <taxon>metagenomes</taxon>
        <taxon>ecological metagenomes</taxon>
    </lineage>
</organism>
<dbReference type="EMBL" id="JNSL01000029">
    <property type="protein sequence ID" value="KGA19588.1"/>
    <property type="molecule type" value="Genomic_DNA"/>
</dbReference>
<dbReference type="AlphaFoldDB" id="A0A094SM00"/>
<protein>
    <submittedName>
        <fullName evidence="1">Uncharacterized protein</fullName>
    </submittedName>
</protein>